<sequence length="522" mass="59268">MCNLDSDATVDQPNSILICSTCNGPLTFHKPVPSSPAPHLYRTNQASDPSEEISLRNAIRDANSDLDELDDDIAHVEMVLDALRHKREALNQFILEHDALLTFIRRLPREILIKIFILCMSNYGMSSFDPEHSPLLVGQVCIGWRRVALSTQALWSSITVTRDRPSNKMANLWISRALSAPLTIRLDYTGSSKVGPIRPAISALVQYCDRWKILELCIPESAISRLRSIRHRLPSLESLSIQNPKASRKLSLGPGIFHARFKIPWHQLTELTAHIKNMTECLEILQLVPNLDKCIVYNASSTSEASIPLQNTPILTFPRLRYFSVLHSIRPDEILKHLRLPIIHALHIAYNNERQSEDLKWFSQQPFMSLLSSSHTLRKLEIDCLRVREDSVHVVHCLRGAPSLEELCLRGSGGWITPDLLHLLTRRADIDVLVPALEVVAIRDHSIPSYDCMSMIESRRVMVGSYLKKVHIEMVMTEDWLVDAEILDRLRKCRQEGMVISIVNIPKHCDSPGSHDQLDIVH</sequence>
<dbReference type="InParanoid" id="A0A0C3EXF5"/>
<gene>
    <name evidence="2" type="ORF">PILCRDRAFT_825552</name>
</gene>
<keyword evidence="1" id="KW-0175">Coiled coil</keyword>
<evidence type="ECO:0000313" key="3">
    <source>
        <dbReference type="Proteomes" id="UP000054166"/>
    </source>
</evidence>
<dbReference type="InterPro" id="IPR032675">
    <property type="entry name" value="LRR_dom_sf"/>
</dbReference>
<dbReference type="Gene3D" id="1.20.1280.50">
    <property type="match status" value="1"/>
</dbReference>
<dbReference type="Gene3D" id="3.80.10.10">
    <property type="entry name" value="Ribonuclease Inhibitor"/>
    <property type="match status" value="1"/>
</dbReference>
<proteinExistence type="predicted"/>
<dbReference type="AlphaFoldDB" id="A0A0C3EXF5"/>
<protein>
    <submittedName>
        <fullName evidence="2">Uncharacterized protein</fullName>
    </submittedName>
</protein>
<reference evidence="3" key="2">
    <citation type="submission" date="2015-01" db="EMBL/GenBank/DDBJ databases">
        <title>Evolutionary Origins and Diversification of the Mycorrhizal Mutualists.</title>
        <authorList>
            <consortium name="DOE Joint Genome Institute"/>
            <consortium name="Mycorrhizal Genomics Consortium"/>
            <person name="Kohler A."/>
            <person name="Kuo A."/>
            <person name="Nagy L.G."/>
            <person name="Floudas D."/>
            <person name="Copeland A."/>
            <person name="Barry K.W."/>
            <person name="Cichocki N."/>
            <person name="Veneault-Fourrey C."/>
            <person name="LaButti K."/>
            <person name="Lindquist E.A."/>
            <person name="Lipzen A."/>
            <person name="Lundell T."/>
            <person name="Morin E."/>
            <person name="Murat C."/>
            <person name="Riley R."/>
            <person name="Ohm R."/>
            <person name="Sun H."/>
            <person name="Tunlid A."/>
            <person name="Henrissat B."/>
            <person name="Grigoriev I.V."/>
            <person name="Hibbett D.S."/>
            <person name="Martin F."/>
        </authorList>
    </citation>
    <scope>NUCLEOTIDE SEQUENCE [LARGE SCALE GENOMIC DNA]</scope>
    <source>
        <strain evidence="3">F 1598</strain>
    </source>
</reference>
<dbReference type="SUPFAM" id="SSF52047">
    <property type="entry name" value="RNI-like"/>
    <property type="match status" value="1"/>
</dbReference>
<evidence type="ECO:0000256" key="1">
    <source>
        <dbReference type="SAM" id="Coils"/>
    </source>
</evidence>
<dbReference type="EMBL" id="KN833027">
    <property type="protein sequence ID" value="KIM77200.1"/>
    <property type="molecule type" value="Genomic_DNA"/>
</dbReference>
<dbReference type="HOGENOM" id="CLU_018544_12_0_1"/>
<name>A0A0C3EXF5_PILCF</name>
<dbReference type="Proteomes" id="UP000054166">
    <property type="component" value="Unassembled WGS sequence"/>
</dbReference>
<accession>A0A0C3EXF5</accession>
<organism evidence="2 3">
    <name type="scientific">Piloderma croceum (strain F 1598)</name>
    <dbReference type="NCBI Taxonomy" id="765440"/>
    <lineage>
        <taxon>Eukaryota</taxon>
        <taxon>Fungi</taxon>
        <taxon>Dikarya</taxon>
        <taxon>Basidiomycota</taxon>
        <taxon>Agaricomycotina</taxon>
        <taxon>Agaricomycetes</taxon>
        <taxon>Agaricomycetidae</taxon>
        <taxon>Atheliales</taxon>
        <taxon>Atheliaceae</taxon>
        <taxon>Piloderma</taxon>
    </lineage>
</organism>
<feature type="coiled-coil region" evidence="1">
    <location>
        <begin position="59"/>
        <end position="86"/>
    </location>
</feature>
<keyword evidence="3" id="KW-1185">Reference proteome</keyword>
<dbReference type="STRING" id="765440.A0A0C3EXF5"/>
<evidence type="ECO:0000313" key="2">
    <source>
        <dbReference type="EMBL" id="KIM77200.1"/>
    </source>
</evidence>
<reference evidence="2 3" key="1">
    <citation type="submission" date="2014-04" db="EMBL/GenBank/DDBJ databases">
        <authorList>
            <consortium name="DOE Joint Genome Institute"/>
            <person name="Kuo A."/>
            <person name="Tarkka M."/>
            <person name="Buscot F."/>
            <person name="Kohler A."/>
            <person name="Nagy L.G."/>
            <person name="Floudas D."/>
            <person name="Copeland A."/>
            <person name="Barry K.W."/>
            <person name="Cichocki N."/>
            <person name="Veneault-Fourrey C."/>
            <person name="LaButti K."/>
            <person name="Lindquist E.A."/>
            <person name="Lipzen A."/>
            <person name="Lundell T."/>
            <person name="Morin E."/>
            <person name="Murat C."/>
            <person name="Sun H."/>
            <person name="Tunlid A."/>
            <person name="Henrissat B."/>
            <person name="Grigoriev I.V."/>
            <person name="Hibbett D.S."/>
            <person name="Martin F."/>
            <person name="Nordberg H.P."/>
            <person name="Cantor M.N."/>
            <person name="Hua S.X."/>
        </authorList>
    </citation>
    <scope>NUCLEOTIDE SEQUENCE [LARGE SCALE GENOMIC DNA]</scope>
    <source>
        <strain evidence="2 3">F 1598</strain>
    </source>
</reference>
<dbReference type="OrthoDB" id="3365698at2759"/>